<gene>
    <name evidence="1" type="ORF">E5329_04335</name>
</gene>
<reference evidence="1" key="1">
    <citation type="submission" date="2019-04" db="EMBL/GenBank/DDBJ databases">
        <title>Microbes associate with the intestines of laboratory mice.</title>
        <authorList>
            <person name="Navarre W."/>
            <person name="Wong E."/>
            <person name="Huang K."/>
            <person name="Tropini C."/>
            <person name="Ng K."/>
            <person name="Yu B."/>
        </authorList>
    </citation>
    <scope>NUCLEOTIDE SEQUENCE</scope>
    <source>
        <strain evidence="1">NM01_1-7b</strain>
    </source>
</reference>
<name>A0AC61RZP5_9FIRM</name>
<evidence type="ECO:0000313" key="1">
    <source>
        <dbReference type="EMBL" id="TGY97606.1"/>
    </source>
</evidence>
<protein>
    <submittedName>
        <fullName evidence="1">Two-component sensor histidine kinase</fullName>
    </submittedName>
</protein>
<comment type="caution">
    <text evidence="1">The sequence shown here is derived from an EMBL/GenBank/DDBJ whole genome shotgun (WGS) entry which is preliminary data.</text>
</comment>
<proteinExistence type="predicted"/>
<sequence length="599" mass="69336">MQILHFLFVVLMTMRRKNMEVKTSGQLYSKLFYIDTAILCCVVLAMTVFFFTSTRNRFLEQNLKYMGMMSESADSYLKETSDIAEYIHEDLYKSSMELNDALHYLTDGPADYQQYRLDTYFDSKISEYKGIEAFFLDAFQAYQSLSRIMFYSYERGMVTEYTRDGKSYKRFADKVFLKRVESGDLVEENCFFYLKEIRDPINMQVKGCMLLGFESGKFESIRQYYSRAELAVFNDAGTVVFDSNGNYKASEIMEAEDAGTLESFLGAYVEQSQTGRYHTISYLEKRLASAVPMPVILMILLVGLGALALGETFVRYHLKRLEQRLDRILDGMIKVMEGDLKVRIPSNRNGDELDVISSYFNEMCINLEEHINKRYLAEIEQKNAEMAALQSQINPHFLYNTLEAVRMMAICNGDREVGKMLYSLAVTFRAQIKEADVITLAQELHYSKKYIELFEFRYPGQFQMLMECPEEYLQIPVIKFVLQPIIENYFIHGIRMKETDNFIRISVEKEKEEVKIVVEDNGIGMTETELAVKNRELAENFMEKQASIGIANVNRRLKAVYGKGYGIHMEARPGGGLRVILRFRPQEAPAGEGCRDREN</sequence>
<evidence type="ECO:0000313" key="2">
    <source>
        <dbReference type="Proteomes" id="UP000304953"/>
    </source>
</evidence>
<keyword evidence="2" id="KW-1185">Reference proteome</keyword>
<dbReference type="EMBL" id="SRYA01000006">
    <property type="protein sequence ID" value="TGY97606.1"/>
    <property type="molecule type" value="Genomic_DNA"/>
</dbReference>
<keyword evidence="1" id="KW-0418">Kinase</keyword>
<keyword evidence="1" id="KW-0808">Transferase</keyword>
<accession>A0AC61RZP5</accession>
<organism evidence="1 2">
    <name type="scientific">Petralouisia muris</name>
    <dbReference type="NCBI Taxonomy" id="3032872"/>
    <lineage>
        <taxon>Bacteria</taxon>
        <taxon>Bacillati</taxon>
        <taxon>Bacillota</taxon>
        <taxon>Clostridia</taxon>
        <taxon>Lachnospirales</taxon>
        <taxon>Lachnospiraceae</taxon>
        <taxon>Petralouisia</taxon>
    </lineage>
</organism>
<dbReference type="Proteomes" id="UP000304953">
    <property type="component" value="Unassembled WGS sequence"/>
</dbReference>